<feature type="compositionally biased region" description="Basic and acidic residues" evidence="1">
    <location>
        <begin position="1"/>
        <end position="11"/>
    </location>
</feature>
<dbReference type="EMBL" id="JAIWYP010000007">
    <property type="protein sequence ID" value="KAH3795737.1"/>
    <property type="molecule type" value="Genomic_DNA"/>
</dbReference>
<feature type="compositionally biased region" description="Polar residues" evidence="1">
    <location>
        <begin position="46"/>
        <end position="67"/>
    </location>
</feature>
<name>A0A9D4FH50_DREPO</name>
<dbReference type="AlphaFoldDB" id="A0A9D4FH50"/>
<comment type="caution">
    <text evidence="2">The sequence shown here is derived from an EMBL/GenBank/DDBJ whole genome shotgun (WGS) entry which is preliminary data.</text>
</comment>
<dbReference type="Proteomes" id="UP000828390">
    <property type="component" value="Unassembled WGS sequence"/>
</dbReference>
<evidence type="ECO:0000256" key="1">
    <source>
        <dbReference type="SAM" id="MobiDB-lite"/>
    </source>
</evidence>
<sequence>MRFKDKDDINDAARLPLPCDPDPVQDVEFLNPMYPPPTKGRHSRIVRTNGSQSNIPFALSCTQSRRR</sequence>
<evidence type="ECO:0000313" key="2">
    <source>
        <dbReference type="EMBL" id="KAH3795737.1"/>
    </source>
</evidence>
<reference evidence="2" key="1">
    <citation type="journal article" date="2019" name="bioRxiv">
        <title>The Genome of the Zebra Mussel, Dreissena polymorpha: A Resource for Invasive Species Research.</title>
        <authorList>
            <person name="McCartney M.A."/>
            <person name="Auch B."/>
            <person name="Kono T."/>
            <person name="Mallez S."/>
            <person name="Zhang Y."/>
            <person name="Obille A."/>
            <person name="Becker A."/>
            <person name="Abrahante J.E."/>
            <person name="Garbe J."/>
            <person name="Badalamenti J.P."/>
            <person name="Herman A."/>
            <person name="Mangelson H."/>
            <person name="Liachko I."/>
            <person name="Sullivan S."/>
            <person name="Sone E.D."/>
            <person name="Koren S."/>
            <person name="Silverstein K.A.T."/>
            <person name="Beckman K.B."/>
            <person name="Gohl D.M."/>
        </authorList>
    </citation>
    <scope>NUCLEOTIDE SEQUENCE</scope>
    <source>
        <strain evidence="2">Duluth1</strain>
        <tissue evidence="2">Whole animal</tissue>
    </source>
</reference>
<feature type="region of interest" description="Disordered" evidence="1">
    <location>
        <begin position="35"/>
        <end position="67"/>
    </location>
</feature>
<feature type="region of interest" description="Disordered" evidence="1">
    <location>
        <begin position="1"/>
        <end position="20"/>
    </location>
</feature>
<keyword evidence="3" id="KW-1185">Reference proteome</keyword>
<accession>A0A9D4FH50</accession>
<evidence type="ECO:0000313" key="3">
    <source>
        <dbReference type="Proteomes" id="UP000828390"/>
    </source>
</evidence>
<proteinExistence type="predicted"/>
<protein>
    <submittedName>
        <fullName evidence="2">Uncharacterized protein</fullName>
    </submittedName>
</protein>
<reference evidence="2" key="2">
    <citation type="submission" date="2020-11" db="EMBL/GenBank/DDBJ databases">
        <authorList>
            <person name="McCartney M.A."/>
            <person name="Auch B."/>
            <person name="Kono T."/>
            <person name="Mallez S."/>
            <person name="Becker A."/>
            <person name="Gohl D.M."/>
            <person name="Silverstein K.A.T."/>
            <person name="Koren S."/>
            <person name="Bechman K.B."/>
            <person name="Herman A."/>
            <person name="Abrahante J.E."/>
            <person name="Garbe J."/>
        </authorList>
    </citation>
    <scope>NUCLEOTIDE SEQUENCE</scope>
    <source>
        <strain evidence="2">Duluth1</strain>
        <tissue evidence="2">Whole animal</tissue>
    </source>
</reference>
<gene>
    <name evidence="2" type="ORF">DPMN_149296</name>
</gene>
<organism evidence="2 3">
    <name type="scientific">Dreissena polymorpha</name>
    <name type="common">Zebra mussel</name>
    <name type="synonym">Mytilus polymorpha</name>
    <dbReference type="NCBI Taxonomy" id="45954"/>
    <lineage>
        <taxon>Eukaryota</taxon>
        <taxon>Metazoa</taxon>
        <taxon>Spiralia</taxon>
        <taxon>Lophotrochozoa</taxon>
        <taxon>Mollusca</taxon>
        <taxon>Bivalvia</taxon>
        <taxon>Autobranchia</taxon>
        <taxon>Heteroconchia</taxon>
        <taxon>Euheterodonta</taxon>
        <taxon>Imparidentia</taxon>
        <taxon>Neoheterodontei</taxon>
        <taxon>Myida</taxon>
        <taxon>Dreissenoidea</taxon>
        <taxon>Dreissenidae</taxon>
        <taxon>Dreissena</taxon>
    </lineage>
</organism>